<dbReference type="InterPro" id="IPR036282">
    <property type="entry name" value="Glutathione-S-Trfase_C_sf"/>
</dbReference>
<gene>
    <name evidence="2" type="ORF">OEZ71_13965</name>
</gene>
<dbReference type="SUPFAM" id="SSF52833">
    <property type="entry name" value="Thioredoxin-like"/>
    <property type="match status" value="1"/>
</dbReference>
<dbReference type="InterPro" id="IPR004045">
    <property type="entry name" value="Glutathione_S-Trfase_N"/>
</dbReference>
<dbReference type="PANTHER" id="PTHR44051:SF8">
    <property type="entry name" value="GLUTATHIONE S-TRANSFERASE GSTA"/>
    <property type="match status" value="1"/>
</dbReference>
<dbReference type="SUPFAM" id="SSF47616">
    <property type="entry name" value="GST C-terminal domain-like"/>
    <property type="match status" value="1"/>
</dbReference>
<protein>
    <submittedName>
        <fullName evidence="2">Glutathione S-transferase family protein</fullName>
    </submittedName>
</protein>
<dbReference type="Gene3D" id="3.40.30.10">
    <property type="entry name" value="Glutaredoxin"/>
    <property type="match status" value="1"/>
</dbReference>
<proteinExistence type="predicted"/>
<sequence length="234" mass="25960">METAPYILHYAPDNASLIVRLVLEELGQPFRTELVDRKLRVQDSGEYRRIHPNGLIPALETPDGPIFETGAILLWLSERHGALAPLPGAPERAAFLKWLFFTSNTLHADIRLHFYPDRHAGAPDCVPAFSAATRDRIIRHLGLMEVMATERPLWFRPETPSILTYYVSCLLRWLALYPEGGTGWFDPASWPSLNAIAAAMELRPAATKAALAEGLGQTIFTKPSYACPPEGSAT</sequence>
<dbReference type="InterPro" id="IPR036249">
    <property type="entry name" value="Thioredoxin-like_sf"/>
</dbReference>
<dbReference type="Pfam" id="PF13409">
    <property type="entry name" value="GST_N_2"/>
    <property type="match status" value="1"/>
</dbReference>
<accession>A0ABT2ZQG4</accession>
<reference evidence="2 3" key="1">
    <citation type="submission" date="2022-10" db="EMBL/GenBank/DDBJ databases">
        <title>Defluviimonas sp. nov., isolated from ocean surface sediments.</title>
        <authorList>
            <person name="He W."/>
            <person name="Wang L."/>
            <person name="Zhang D.-F."/>
        </authorList>
    </citation>
    <scope>NUCLEOTIDE SEQUENCE [LARGE SCALE GENOMIC DNA]</scope>
    <source>
        <strain evidence="2 3">WL0050</strain>
    </source>
</reference>
<dbReference type="PANTHER" id="PTHR44051">
    <property type="entry name" value="GLUTATHIONE S-TRANSFERASE-RELATED"/>
    <property type="match status" value="1"/>
</dbReference>
<dbReference type="Gene3D" id="1.20.1050.10">
    <property type="match status" value="1"/>
</dbReference>
<dbReference type="PROSITE" id="PS50404">
    <property type="entry name" value="GST_NTER"/>
    <property type="match status" value="1"/>
</dbReference>
<keyword evidence="3" id="KW-1185">Reference proteome</keyword>
<evidence type="ECO:0000259" key="1">
    <source>
        <dbReference type="PROSITE" id="PS50404"/>
    </source>
</evidence>
<dbReference type="EMBL" id="JAOWKZ010000003">
    <property type="protein sequence ID" value="MCV2873401.1"/>
    <property type="molecule type" value="Genomic_DNA"/>
</dbReference>
<dbReference type="RefSeq" id="WP_263740609.1">
    <property type="nucleotide sequence ID" value="NZ_JAOWKZ010000003.1"/>
</dbReference>
<name>A0ABT2ZQG4_9RHOB</name>
<comment type="caution">
    <text evidence="2">The sequence shown here is derived from an EMBL/GenBank/DDBJ whole genome shotgun (WGS) entry which is preliminary data.</text>
</comment>
<evidence type="ECO:0000313" key="3">
    <source>
        <dbReference type="Proteomes" id="UP001652564"/>
    </source>
</evidence>
<dbReference type="CDD" id="cd03057">
    <property type="entry name" value="GST_N_Beta"/>
    <property type="match status" value="1"/>
</dbReference>
<organism evidence="2 3">
    <name type="scientific">Albidovulum litorale</name>
    <dbReference type="NCBI Taxonomy" id="2984134"/>
    <lineage>
        <taxon>Bacteria</taxon>
        <taxon>Pseudomonadati</taxon>
        <taxon>Pseudomonadota</taxon>
        <taxon>Alphaproteobacteria</taxon>
        <taxon>Rhodobacterales</taxon>
        <taxon>Paracoccaceae</taxon>
        <taxon>Albidovulum</taxon>
    </lineage>
</organism>
<feature type="domain" description="GST N-terminal" evidence="1">
    <location>
        <begin position="3"/>
        <end position="84"/>
    </location>
</feature>
<evidence type="ECO:0000313" key="2">
    <source>
        <dbReference type="EMBL" id="MCV2873401.1"/>
    </source>
</evidence>
<dbReference type="Proteomes" id="UP001652564">
    <property type="component" value="Unassembled WGS sequence"/>
</dbReference>